<evidence type="ECO:0000313" key="7">
    <source>
        <dbReference type="EMBL" id="MBB4098689.1"/>
    </source>
</evidence>
<evidence type="ECO:0000259" key="6">
    <source>
        <dbReference type="Pfam" id="PF00884"/>
    </source>
</evidence>
<dbReference type="InterPro" id="IPR050738">
    <property type="entry name" value="Sulfatase"/>
</dbReference>
<sequence length="786" mass="84672">MTIFRRTLLLLSASSVSLATPLAVRAQTAPGGSEGFTGKIAVKRADSVPAFPRRPEAPRSAPNVVVILLDDVGFGATSTFGGLARTPNLDTLARDGVRYNRFNTTAICSPTRAALLTGRNQHQVGFGNLQDIAAGFPAYNTIWKKETASIARILHDNGYSTAAIGKWHNTPQWEISSAGPFDRWPTGLGFDHFYGFMSGEDDQWEPHLFDNTTPVESPQKAAPGYHLTSDLVDHALRWVDEHDALAAAKPYFLYFATGAAHQPHNPPAEWIARNKGRFDGGWDRYREEAFARQKRLGVIPANAQLTPRPEGLPAWDSLTPDQKKLYARQMEVYSAFVEHTDAEVGRLIQEVRSRPGGQNTLIFYIVGDNGGSAEGGLDGSIANEAASGTGGQVGVAAQLAQLDKFGGPDVANHYAAGWAWATTTPFQWMKQVASHFGGTRNPLIVSWPGHTDAPSAVRGQFGHVNDIAPTILDAAGIALPDTVDGVKQIPFEGRSLVPTFTNAAAPEAHREQYFEIFGNRAIYRDGWVAAARRPYLPWKLIESGLSVYTSDPATDRWELYHVDQDYSEANDLAAKEPAKLAELKAEFEKEGLRNGVFPLLPAPVGAPSLYDKNATRFAYQAGIGQLPRNALPDLSGRAHRFEVDIKGDAATGSGVLLAEGGRLGGFTLYVKQGRLVFENNAYGQAHQTVVSDAALPSGPLTVAYEYAPDQPSAKGALFNPSVPGTVTLYVNGKQVAAGPVGKFLTAVGAYSEGFDIGLDRGSLVSGDPAGQARYTQPLGEVRLLLK</sequence>
<keyword evidence="8" id="KW-1185">Reference proteome</keyword>
<dbReference type="AlphaFoldDB" id="A0A7W6NW25"/>
<evidence type="ECO:0000256" key="3">
    <source>
        <dbReference type="ARBA" id="ARBA00022801"/>
    </source>
</evidence>
<dbReference type="InterPro" id="IPR024607">
    <property type="entry name" value="Sulfatase_CS"/>
</dbReference>
<keyword evidence="2" id="KW-0479">Metal-binding</keyword>
<dbReference type="InterPro" id="IPR000917">
    <property type="entry name" value="Sulfatase_N"/>
</dbReference>
<feature type="domain" description="Sulfatase N-terminal" evidence="6">
    <location>
        <begin position="62"/>
        <end position="477"/>
    </location>
</feature>
<dbReference type="PROSITE" id="PS00523">
    <property type="entry name" value="SULFATASE_1"/>
    <property type="match status" value="1"/>
</dbReference>
<comment type="similarity">
    <text evidence="1">Belongs to the sulfatase family.</text>
</comment>
<dbReference type="Pfam" id="PF00884">
    <property type="entry name" value="Sulfatase"/>
    <property type="match status" value="1"/>
</dbReference>
<dbReference type="Gene3D" id="3.30.1120.10">
    <property type="match status" value="1"/>
</dbReference>
<evidence type="ECO:0000256" key="2">
    <source>
        <dbReference type="ARBA" id="ARBA00022723"/>
    </source>
</evidence>
<feature type="chain" id="PRO_5030825087" evidence="5">
    <location>
        <begin position="20"/>
        <end position="786"/>
    </location>
</feature>
<evidence type="ECO:0000256" key="4">
    <source>
        <dbReference type="ARBA" id="ARBA00022837"/>
    </source>
</evidence>
<dbReference type="GO" id="GO:0046872">
    <property type="term" value="F:metal ion binding"/>
    <property type="evidence" value="ECO:0007669"/>
    <property type="project" value="UniProtKB-KW"/>
</dbReference>
<dbReference type="SUPFAM" id="SSF53649">
    <property type="entry name" value="Alkaline phosphatase-like"/>
    <property type="match status" value="1"/>
</dbReference>
<name>A0A7W6NW25_9SPHN</name>
<comment type="caution">
    <text evidence="7">The sequence shown here is derived from an EMBL/GenBank/DDBJ whole genome shotgun (WGS) entry which is preliminary data.</text>
</comment>
<evidence type="ECO:0000256" key="1">
    <source>
        <dbReference type="ARBA" id="ARBA00008779"/>
    </source>
</evidence>
<keyword evidence="3 7" id="KW-0378">Hydrolase</keyword>
<evidence type="ECO:0000256" key="5">
    <source>
        <dbReference type="SAM" id="SignalP"/>
    </source>
</evidence>
<dbReference type="Gene3D" id="3.40.720.10">
    <property type="entry name" value="Alkaline Phosphatase, subunit A"/>
    <property type="match status" value="1"/>
</dbReference>
<dbReference type="PANTHER" id="PTHR42693">
    <property type="entry name" value="ARYLSULFATASE FAMILY MEMBER"/>
    <property type="match status" value="1"/>
</dbReference>
<dbReference type="GO" id="GO:0004065">
    <property type="term" value="F:arylsulfatase activity"/>
    <property type="evidence" value="ECO:0007669"/>
    <property type="project" value="UniProtKB-EC"/>
</dbReference>
<organism evidence="7 8">
    <name type="scientific">Sphingomonas kyeonggiensis</name>
    <dbReference type="NCBI Taxonomy" id="1268553"/>
    <lineage>
        <taxon>Bacteria</taxon>
        <taxon>Pseudomonadati</taxon>
        <taxon>Pseudomonadota</taxon>
        <taxon>Alphaproteobacteria</taxon>
        <taxon>Sphingomonadales</taxon>
        <taxon>Sphingomonadaceae</taxon>
        <taxon>Sphingomonas</taxon>
    </lineage>
</organism>
<dbReference type="Proteomes" id="UP000557392">
    <property type="component" value="Unassembled WGS sequence"/>
</dbReference>
<gene>
    <name evidence="7" type="ORF">GGR46_002253</name>
</gene>
<dbReference type="EMBL" id="JACIEH010000002">
    <property type="protein sequence ID" value="MBB4098689.1"/>
    <property type="molecule type" value="Genomic_DNA"/>
</dbReference>
<dbReference type="RefSeq" id="WP_183997675.1">
    <property type="nucleotide sequence ID" value="NZ_JACIEH010000002.1"/>
</dbReference>
<evidence type="ECO:0000313" key="8">
    <source>
        <dbReference type="Proteomes" id="UP000557392"/>
    </source>
</evidence>
<dbReference type="InterPro" id="IPR017850">
    <property type="entry name" value="Alkaline_phosphatase_core_sf"/>
</dbReference>
<accession>A0A7W6NW25</accession>
<dbReference type="PROSITE" id="PS00149">
    <property type="entry name" value="SULFATASE_2"/>
    <property type="match status" value="1"/>
</dbReference>
<dbReference type="EC" id="3.1.6.1" evidence="7"/>
<reference evidence="7 8" key="1">
    <citation type="submission" date="2020-08" db="EMBL/GenBank/DDBJ databases">
        <title>Genomic Encyclopedia of Type Strains, Phase IV (KMG-IV): sequencing the most valuable type-strain genomes for metagenomic binning, comparative biology and taxonomic classification.</title>
        <authorList>
            <person name="Goeker M."/>
        </authorList>
    </citation>
    <scope>NUCLEOTIDE SEQUENCE [LARGE SCALE GENOMIC DNA]</scope>
    <source>
        <strain evidence="7 8">DSM 101806</strain>
    </source>
</reference>
<dbReference type="PANTHER" id="PTHR42693:SF43">
    <property type="entry name" value="BLL2667 PROTEIN"/>
    <property type="match status" value="1"/>
</dbReference>
<dbReference type="CDD" id="cd16025">
    <property type="entry name" value="PAS_like"/>
    <property type="match status" value="1"/>
</dbReference>
<protein>
    <submittedName>
        <fullName evidence="7">Arylsulfatase</fullName>
        <ecNumber evidence="7">3.1.6.1</ecNumber>
    </submittedName>
</protein>
<keyword evidence="4" id="KW-0106">Calcium</keyword>
<feature type="signal peptide" evidence="5">
    <location>
        <begin position="1"/>
        <end position="19"/>
    </location>
</feature>
<proteinExistence type="inferred from homology"/>
<keyword evidence="5" id="KW-0732">Signal</keyword>